<sequence length="185" mass="20204">MTARVRAGRRADLAAVYRVCATTDATGLGTPPRPFDDKLPGHVYAGPYLAADPGLTFVVEDDAGVGGYVSATADTVRFNQWLDAHWWPRLRRRYPPGMFAPAGPHRPWFDTHPAHLHIKVARRLQGQSCGRRLMDTVLAALQGRGVAGVHLGVAEANTRAVAFYTALGFTEAHRHAWGSTLVRNL</sequence>
<keyword evidence="3" id="KW-1185">Reference proteome</keyword>
<feature type="domain" description="N-acetyltransferase" evidence="1">
    <location>
        <begin position="3"/>
        <end position="185"/>
    </location>
</feature>
<dbReference type="RefSeq" id="WP_344509619.1">
    <property type="nucleotide sequence ID" value="NZ_BAAAQD010000022.1"/>
</dbReference>
<evidence type="ECO:0000313" key="3">
    <source>
        <dbReference type="Proteomes" id="UP001501470"/>
    </source>
</evidence>
<dbReference type="PROSITE" id="PS51186">
    <property type="entry name" value="GNAT"/>
    <property type="match status" value="1"/>
</dbReference>
<dbReference type="InterPro" id="IPR016181">
    <property type="entry name" value="Acyl_CoA_acyltransferase"/>
</dbReference>
<evidence type="ECO:0000313" key="2">
    <source>
        <dbReference type="EMBL" id="GAA1551945.1"/>
    </source>
</evidence>
<proteinExistence type="predicted"/>
<protein>
    <recommendedName>
        <fullName evidence="1">N-acetyltransferase domain-containing protein</fullName>
    </recommendedName>
</protein>
<dbReference type="InterPro" id="IPR000182">
    <property type="entry name" value="GNAT_dom"/>
</dbReference>
<dbReference type="Proteomes" id="UP001501470">
    <property type="component" value="Unassembled WGS sequence"/>
</dbReference>
<gene>
    <name evidence="2" type="ORF">GCM10009827_085740</name>
</gene>
<dbReference type="InterPro" id="IPR051822">
    <property type="entry name" value="Glycosyl_Hydrolase_84"/>
</dbReference>
<reference evidence="3" key="1">
    <citation type="journal article" date="2019" name="Int. J. Syst. Evol. Microbiol.">
        <title>The Global Catalogue of Microorganisms (GCM) 10K type strain sequencing project: providing services to taxonomists for standard genome sequencing and annotation.</title>
        <authorList>
            <consortium name="The Broad Institute Genomics Platform"/>
            <consortium name="The Broad Institute Genome Sequencing Center for Infectious Disease"/>
            <person name="Wu L."/>
            <person name="Ma J."/>
        </authorList>
    </citation>
    <scope>NUCLEOTIDE SEQUENCE [LARGE SCALE GENOMIC DNA]</scope>
    <source>
        <strain evidence="3">JCM 15933</strain>
    </source>
</reference>
<organism evidence="2 3">
    <name type="scientific">Dactylosporangium maewongense</name>
    <dbReference type="NCBI Taxonomy" id="634393"/>
    <lineage>
        <taxon>Bacteria</taxon>
        <taxon>Bacillati</taxon>
        <taxon>Actinomycetota</taxon>
        <taxon>Actinomycetes</taxon>
        <taxon>Micromonosporales</taxon>
        <taxon>Micromonosporaceae</taxon>
        <taxon>Dactylosporangium</taxon>
    </lineage>
</organism>
<dbReference type="Gene3D" id="3.40.630.30">
    <property type="match status" value="1"/>
</dbReference>
<dbReference type="SUPFAM" id="SSF55729">
    <property type="entry name" value="Acyl-CoA N-acyltransferases (Nat)"/>
    <property type="match status" value="1"/>
</dbReference>
<evidence type="ECO:0000259" key="1">
    <source>
        <dbReference type="PROSITE" id="PS51186"/>
    </source>
</evidence>
<dbReference type="Pfam" id="PF00583">
    <property type="entry name" value="Acetyltransf_1"/>
    <property type="match status" value="1"/>
</dbReference>
<accession>A0ABP4MXC6</accession>
<comment type="caution">
    <text evidence="2">The sequence shown here is derived from an EMBL/GenBank/DDBJ whole genome shotgun (WGS) entry which is preliminary data.</text>
</comment>
<dbReference type="EMBL" id="BAAAQD010000022">
    <property type="protein sequence ID" value="GAA1551945.1"/>
    <property type="molecule type" value="Genomic_DNA"/>
</dbReference>
<dbReference type="PANTHER" id="PTHR13170">
    <property type="entry name" value="O-GLCNACASE"/>
    <property type="match status" value="1"/>
</dbReference>
<name>A0ABP4MXC6_9ACTN</name>
<dbReference type="PANTHER" id="PTHR13170:SF16">
    <property type="entry name" value="PROTEIN O-GLCNACASE"/>
    <property type="match status" value="1"/>
</dbReference>